<dbReference type="GO" id="GO:0006355">
    <property type="term" value="P:regulation of DNA-templated transcription"/>
    <property type="evidence" value="ECO:0007669"/>
    <property type="project" value="InterPro"/>
</dbReference>
<evidence type="ECO:0000256" key="9">
    <source>
        <dbReference type="PROSITE-ProRule" id="PRU10141"/>
    </source>
</evidence>
<keyword evidence="4 9" id="KW-0547">Nucleotide-binding</keyword>
<dbReference type="InterPro" id="IPR011009">
    <property type="entry name" value="Kinase-like_dom_sf"/>
</dbReference>
<dbReference type="AlphaFoldDB" id="A0A4Q8B440"/>
<dbReference type="SMART" id="SM00421">
    <property type="entry name" value="HTH_LUXR"/>
    <property type="match status" value="1"/>
</dbReference>
<dbReference type="Gene3D" id="1.10.510.10">
    <property type="entry name" value="Transferase(Phosphotransferase) domain 1"/>
    <property type="match status" value="1"/>
</dbReference>
<dbReference type="PANTHER" id="PTHR43289:SF6">
    <property type="entry name" value="SERINE_THREONINE-PROTEIN KINASE NEKL-3"/>
    <property type="match status" value="1"/>
</dbReference>
<dbReference type="InterPro" id="IPR017441">
    <property type="entry name" value="Protein_kinase_ATP_BS"/>
</dbReference>
<name>A0A4Q8B440_9ACTN</name>
<feature type="region of interest" description="Disordered" evidence="10">
    <location>
        <begin position="322"/>
        <end position="355"/>
    </location>
</feature>
<dbReference type="CDD" id="cd14014">
    <property type="entry name" value="STKc_PknB_like"/>
    <property type="match status" value="1"/>
</dbReference>
<evidence type="ECO:0000313" key="12">
    <source>
        <dbReference type="EMBL" id="RZU72310.1"/>
    </source>
</evidence>
<evidence type="ECO:0000256" key="5">
    <source>
        <dbReference type="ARBA" id="ARBA00022777"/>
    </source>
</evidence>
<proteinExistence type="predicted"/>
<keyword evidence="3" id="KW-0808">Transferase</keyword>
<accession>A0A4Q8B440</accession>
<dbReference type="GO" id="GO:0003677">
    <property type="term" value="F:DNA binding"/>
    <property type="evidence" value="ECO:0007669"/>
    <property type="project" value="InterPro"/>
</dbReference>
<evidence type="ECO:0000256" key="10">
    <source>
        <dbReference type="SAM" id="MobiDB-lite"/>
    </source>
</evidence>
<feature type="compositionally biased region" description="Basic residues" evidence="10">
    <location>
        <begin position="566"/>
        <end position="575"/>
    </location>
</feature>
<comment type="catalytic activity">
    <reaction evidence="7">
        <text>L-threonyl-[protein] + ATP = O-phospho-L-threonyl-[protein] + ADP + H(+)</text>
        <dbReference type="Rhea" id="RHEA:46608"/>
        <dbReference type="Rhea" id="RHEA-COMP:11060"/>
        <dbReference type="Rhea" id="RHEA-COMP:11605"/>
        <dbReference type="ChEBI" id="CHEBI:15378"/>
        <dbReference type="ChEBI" id="CHEBI:30013"/>
        <dbReference type="ChEBI" id="CHEBI:30616"/>
        <dbReference type="ChEBI" id="CHEBI:61977"/>
        <dbReference type="ChEBI" id="CHEBI:456216"/>
        <dbReference type="EC" id="2.7.11.1"/>
    </reaction>
</comment>
<sequence>MITTSDPIHPGPCRESVAPRRADLRGWISDRSTGARKGQTEPVGGEAILGYRYRLVDQIGKGGMGVVWRAFDEVLDRQVAVKVLGPRFAEDADSRQRVLAEARAAARLTHPHIAAVYDYGESMTDDGRQVPFVVMELLQGRSLHQRLKRGPLSVESALRNCAEVASALAAAHAQGVVHRDVKPGNVMLTPAGAKVVDFGLAAVAGQRDPDGEGEELVGTPEYVAPERLFGNTVVPATDVYALGMILYRLLAGRPPWTVQSNAEMLEAHAFLEPAPLPRLPGLPPIVRDLVHRCLAKEPAQRPDSHELAVTLAYAAGVQVPLDRPVEDDLDDPDGPESSAGETGSGSPAGSDRGRIVVRPDPLAVLPTTGSAREPYVARLARHLDGSLDHVGLRQQASVLLRDAVGFDLAFWTVLDPTTLMWASCVVDGGPHDEQFERELFANEYGQEDVLRIVDLAEGARVGTLGASTQGDPSASWRFRNVLQPRGFSDELRLACYDDEGTWGTLLLYRAGGRFTDADLAHLAPASRPLGAALHRSLVRGDAPAVTPPPEAAPEPTEEPSASRWLRVPRARRGRGRPPVPPAAVPAQPTRRGSPLAGSLTLSPDGRLFDMTEDARHLLDTAELARMGAAVTRGRASGVLDPSGVHHDGRWLAFHAVPREAAVSVTVQRIRPHQVSEFVIRALGLEPWQGRLLRAVARGRNTRQIAQDLGISAYAVQDGMMSLFAAFGVSGRVELVKALFFDHYVPLHAADTRVPPV</sequence>
<dbReference type="Proteomes" id="UP000294114">
    <property type="component" value="Unassembled WGS sequence"/>
</dbReference>
<evidence type="ECO:0000256" key="2">
    <source>
        <dbReference type="ARBA" id="ARBA00022527"/>
    </source>
</evidence>
<organism evidence="12 13">
    <name type="scientific">Micromonospora kangleipakensis</name>
    <dbReference type="NCBI Taxonomy" id="1077942"/>
    <lineage>
        <taxon>Bacteria</taxon>
        <taxon>Bacillati</taxon>
        <taxon>Actinomycetota</taxon>
        <taxon>Actinomycetes</taxon>
        <taxon>Micromonosporales</taxon>
        <taxon>Micromonosporaceae</taxon>
        <taxon>Micromonospora</taxon>
    </lineage>
</organism>
<dbReference type="PROSITE" id="PS50011">
    <property type="entry name" value="PROTEIN_KINASE_DOM"/>
    <property type="match status" value="1"/>
</dbReference>
<dbReference type="PROSITE" id="PS00108">
    <property type="entry name" value="PROTEIN_KINASE_ST"/>
    <property type="match status" value="1"/>
</dbReference>
<keyword evidence="6 9" id="KW-0067">ATP-binding</keyword>
<dbReference type="PANTHER" id="PTHR43289">
    <property type="entry name" value="MITOGEN-ACTIVATED PROTEIN KINASE KINASE KINASE 20-RELATED"/>
    <property type="match status" value="1"/>
</dbReference>
<dbReference type="SUPFAM" id="SSF56112">
    <property type="entry name" value="Protein kinase-like (PK-like)"/>
    <property type="match status" value="1"/>
</dbReference>
<comment type="caution">
    <text evidence="12">The sequence shown here is derived from an EMBL/GenBank/DDBJ whole genome shotgun (WGS) entry which is preliminary data.</text>
</comment>
<protein>
    <recommendedName>
        <fullName evidence="1">non-specific serine/threonine protein kinase</fullName>
        <ecNumber evidence="1">2.7.11.1</ecNumber>
    </recommendedName>
</protein>
<feature type="binding site" evidence="9">
    <location>
        <position position="82"/>
    </location>
    <ligand>
        <name>ATP</name>
        <dbReference type="ChEBI" id="CHEBI:30616"/>
    </ligand>
</feature>
<comment type="catalytic activity">
    <reaction evidence="8">
        <text>L-seryl-[protein] + ATP = O-phospho-L-seryl-[protein] + ADP + H(+)</text>
        <dbReference type="Rhea" id="RHEA:17989"/>
        <dbReference type="Rhea" id="RHEA-COMP:9863"/>
        <dbReference type="Rhea" id="RHEA-COMP:11604"/>
        <dbReference type="ChEBI" id="CHEBI:15378"/>
        <dbReference type="ChEBI" id="CHEBI:29999"/>
        <dbReference type="ChEBI" id="CHEBI:30616"/>
        <dbReference type="ChEBI" id="CHEBI:83421"/>
        <dbReference type="ChEBI" id="CHEBI:456216"/>
        <dbReference type="EC" id="2.7.11.1"/>
    </reaction>
</comment>
<evidence type="ECO:0000313" key="13">
    <source>
        <dbReference type="Proteomes" id="UP000294114"/>
    </source>
</evidence>
<dbReference type="InterPro" id="IPR008271">
    <property type="entry name" value="Ser/Thr_kinase_AS"/>
</dbReference>
<dbReference type="Gene3D" id="1.10.10.10">
    <property type="entry name" value="Winged helix-like DNA-binding domain superfamily/Winged helix DNA-binding domain"/>
    <property type="match status" value="1"/>
</dbReference>
<feature type="domain" description="Protein kinase" evidence="11">
    <location>
        <begin position="53"/>
        <end position="314"/>
    </location>
</feature>
<dbReference type="GO" id="GO:0004674">
    <property type="term" value="F:protein serine/threonine kinase activity"/>
    <property type="evidence" value="ECO:0007669"/>
    <property type="project" value="UniProtKB-KW"/>
</dbReference>
<feature type="region of interest" description="Disordered" evidence="10">
    <location>
        <begin position="541"/>
        <end position="605"/>
    </location>
</feature>
<gene>
    <name evidence="12" type="ORF">EV384_0669</name>
</gene>
<keyword evidence="5 12" id="KW-0418">Kinase</keyword>
<feature type="compositionally biased region" description="Acidic residues" evidence="10">
    <location>
        <begin position="325"/>
        <end position="334"/>
    </location>
</feature>
<dbReference type="SUPFAM" id="SSF46894">
    <property type="entry name" value="C-terminal effector domain of the bipartite response regulators"/>
    <property type="match status" value="1"/>
</dbReference>
<dbReference type="InterPro" id="IPR036388">
    <property type="entry name" value="WH-like_DNA-bd_sf"/>
</dbReference>
<evidence type="ECO:0000256" key="6">
    <source>
        <dbReference type="ARBA" id="ARBA00022840"/>
    </source>
</evidence>
<dbReference type="Pfam" id="PF00069">
    <property type="entry name" value="Pkinase"/>
    <property type="match status" value="1"/>
</dbReference>
<evidence type="ECO:0000256" key="8">
    <source>
        <dbReference type="ARBA" id="ARBA00048679"/>
    </source>
</evidence>
<evidence type="ECO:0000256" key="7">
    <source>
        <dbReference type="ARBA" id="ARBA00047899"/>
    </source>
</evidence>
<evidence type="ECO:0000259" key="11">
    <source>
        <dbReference type="PROSITE" id="PS50011"/>
    </source>
</evidence>
<evidence type="ECO:0000256" key="4">
    <source>
        <dbReference type="ARBA" id="ARBA00022741"/>
    </source>
</evidence>
<dbReference type="PROSITE" id="PS00107">
    <property type="entry name" value="PROTEIN_KINASE_ATP"/>
    <property type="match status" value="1"/>
</dbReference>
<feature type="region of interest" description="Disordered" evidence="10">
    <location>
        <begin position="1"/>
        <end position="20"/>
    </location>
</feature>
<dbReference type="InterPro" id="IPR016032">
    <property type="entry name" value="Sig_transdc_resp-reg_C-effctor"/>
</dbReference>
<dbReference type="InterPro" id="IPR000719">
    <property type="entry name" value="Prot_kinase_dom"/>
</dbReference>
<keyword evidence="13" id="KW-1185">Reference proteome</keyword>
<dbReference type="GO" id="GO:0005524">
    <property type="term" value="F:ATP binding"/>
    <property type="evidence" value="ECO:0007669"/>
    <property type="project" value="UniProtKB-UniRule"/>
</dbReference>
<dbReference type="EC" id="2.7.11.1" evidence="1"/>
<dbReference type="InterPro" id="IPR000792">
    <property type="entry name" value="Tscrpt_reg_LuxR_C"/>
</dbReference>
<dbReference type="FunFam" id="3.30.200.20:FF:000035">
    <property type="entry name" value="Serine/threonine protein kinase Stk1"/>
    <property type="match status" value="1"/>
</dbReference>
<dbReference type="Gene3D" id="3.30.200.20">
    <property type="entry name" value="Phosphorylase Kinase, domain 1"/>
    <property type="match status" value="1"/>
</dbReference>
<dbReference type="SMART" id="SM00220">
    <property type="entry name" value="S_TKc"/>
    <property type="match status" value="1"/>
</dbReference>
<reference evidence="12 13" key="1">
    <citation type="submission" date="2019-02" db="EMBL/GenBank/DDBJ databases">
        <title>Sequencing the genomes of 1000 actinobacteria strains.</title>
        <authorList>
            <person name="Klenk H.-P."/>
        </authorList>
    </citation>
    <scope>NUCLEOTIDE SEQUENCE [LARGE SCALE GENOMIC DNA]</scope>
    <source>
        <strain evidence="12 13">DSM 45612</strain>
    </source>
</reference>
<dbReference type="EMBL" id="SHLD01000001">
    <property type="protein sequence ID" value="RZU72310.1"/>
    <property type="molecule type" value="Genomic_DNA"/>
</dbReference>
<evidence type="ECO:0000256" key="3">
    <source>
        <dbReference type="ARBA" id="ARBA00022679"/>
    </source>
</evidence>
<keyword evidence="2 12" id="KW-0723">Serine/threonine-protein kinase</keyword>
<evidence type="ECO:0000256" key="1">
    <source>
        <dbReference type="ARBA" id="ARBA00012513"/>
    </source>
</evidence>